<dbReference type="Gene3D" id="3.40.50.300">
    <property type="entry name" value="P-loop containing nucleotide triphosphate hydrolases"/>
    <property type="match status" value="1"/>
</dbReference>
<organism evidence="8 9">
    <name type="scientific">Pseudolysinimonas kribbensis</name>
    <dbReference type="NCBI Taxonomy" id="433641"/>
    <lineage>
        <taxon>Bacteria</taxon>
        <taxon>Bacillati</taxon>
        <taxon>Actinomycetota</taxon>
        <taxon>Actinomycetes</taxon>
        <taxon>Micrococcales</taxon>
        <taxon>Microbacteriaceae</taxon>
        <taxon>Pseudolysinimonas</taxon>
    </lineage>
</organism>
<dbReference type="SUPFAM" id="SSF52540">
    <property type="entry name" value="P-loop containing nucleoside triphosphate hydrolases"/>
    <property type="match status" value="1"/>
</dbReference>
<comment type="subcellular location">
    <subcellularLocation>
        <location evidence="1">Cell membrane</location>
        <topology evidence="1">Multi-pass membrane protein</topology>
    </subcellularLocation>
</comment>
<keyword evidence="5" id="KW-1133">Transmembrane helix</keyword>
<dbReference type="PROSITE" id="PS50893">
    <property type="entry name" value="ABC_TRANSPORTER_2"/>
    <property type="match status" value="1"/>
</dbReference>
<keyword evidence="3" id="KW-0547">Nucleotide-binding</keyword>
<evidence type="ECO:0000256" key="5">
    <source>
        <dbReference type="ARBA" id="ARBA00022989"/>
    </source>
</evidence>
<dbReference type="Pfam" id="PF00005">
    <property type="entry name" value="ABC_tran"/>
    <property type="match status" value="1"/>
</dbReference>
<protein>
    <recommendedName>
        <fullName evidence="7">ABC transporter domain-containing protein</fullName>
    </recommendedName>
</protein>
<dbReference type="PANTHER" id="PTHR24221:SF654">
    <property type="entry name" value="ATP-BINDING CASSETTE SUB-FAMILY B MEMBER 6"/>
    <property type="match status" value="1"/>
</dbReference>
<dbReference type="InterPro" id="IPR039421">
    <property type="entry name" value="Type_1_exporter"/>
</dbReference>
<evidence type="ECO:0000256" key="1">
    <source>
        <dbReference type="ARBA" id="ARBA00004651"/>
    </source>
</evidence>
<dbReference type="Gene3D" id="1.20.1560.10">
    <property type="entry name" value="ABC transporter type 1, transmembrane domain"/>
    <property type="match status" value="1"/>
</dbReference>
<dbReference type="EMBL" id="BSVB01000001">
    <property type="protein sequence ID" value="GMA94515.1"/>
    <property type="molecule type" value="Genomic_DNA"/>
</dbReference>
<evidence type="ECO:0000256" key="4">
    <source>
        <dbReference type="ARBA" id="ARBA00022840"/>
    </source>
</evidence>
<dbReference type="InterPro" id="IPR003439">
    <property type="entry name" value="ABC_transporter-like_ATP-bd"/>
</dbReference>
<comment type="caution">
    <text evidence="8">The sequence shown here is derived from an EMBL/GenBank/DDBJ whole genome shotgun (WGS) entry which is preliminary data.</text>
</comment>
<dbReference type="InterPro" id="IPR017871">
    <property type="entry name" value="ABC_transporter-like_CS"/>
</dbReference>
<name>A0ABQ6K1N8_9MICO</name>
<evidence type="ECO:0000256" key="3">
    <source>
        <dbReference type="ARBA" id="ARBA00022741"/>
    </source>
</evidence>
<keyword evidence="2" id="KW-0812">Transmembrane</keyword>
<dbReference type="SUPFAM" id="SSF90123">
    <property type="entry name" value="ABC transporter transmembrane region"/>
    <property type="match status" value="1"/>
</dbReference>
<keyword evidence="9" id="KW-1185">Reference proteome</keyword>
<sequence length="320" mass="34388">MFCLFAAAASALTGFLSITPGQVVLLSSYFTLLTQAVVSLLNLMPVLARGRESVRSISEVLEDPDVEQNSGKATVEAVQGRLTFDHLGYRYPSDGRAALDDIHLDIAPGETVAFVGPSGSGKSTLLNAVLGFLRPTAGRMLLDGVDMQTLDLRTFRAFVSVVPQEPVLFEGTIRENVVYGLGDVDDEAVLAALRDANALEIVQALPEGWDARIGERGARLSGGQRQRFAIARALVRDPRVLLLDEATSALDSESESLVKEALDRLLAGRTTLIVAHRLSTVRSADRIVVLDRGRVAEIGTHEELVAAGGIYARLSRAQKL</sequence>
<feature type="domain" description="ABC transporter" evidence="7">
    <location>
        <begin position="82"/>
        <end position="317"/>
    </location>
</feature>
<gene>
    <name evidence="8" type="ORF">GCM10025881_13390</name>
</gene>
<evidence type="ECO:0000256" key="6">
    <source>
        <dbReference type="ARBA" id="ARBA00023136"/>
    </source>
</evidence>
<evidence type="ECO:0000259" key="7">
    <source>
        <dbReference type="PROSITE" id="PS50893"/>
    </source>
</evidence>
<evidence type="ECO:0000256" key="2">
    <source>
        <dbReference type="ARBA" id="ARBA00022692"/>
    </source>
</evidence>
<accession>A0ABQ6K1N8</accession>
<reference evidence="9" key="1">
    <citation type="journal article" date="2019" name="Int. J. Syst. Evol. Microbiol.">
        <title>The Global Catalogue of Microorganisms (GCM) 10K type strain sequencing project: providing services to taxonomists for standard genome sequencing and annotation.</title>
        <authorList>
            <consortium name="The Broad Institute Genomics Platform"/>
            <consortium name="The Broad Institute Genome Sequencing Center for Infectious Disease"/>
            <person name="Wu L."/>
            <person name="Ma J."/>
        </authorList>
    </citation>
    <scope>NUCLEOTIDE SEQUENCE [LARGE SCALE GENOMIC DNA]</scope>
    <source>
        <strain evidence="9">NBRC 108894</strain>
    </source>
</reference>
<evidence type="ECO:0000313" key="9">
    <source>
        <dbReference type="Proteomes" id="UP001157034"/>
    </source>
</evidence>
<dbReference type="SMART" id="SM00382">
    <property type="entry name" value="AAA"/>
    <property type="match status" value="1"/>
</dbReference>
<dbReference type="PROSITE" id="PS00211">
    <property type="entry name" value="ABC_TRANSPORTER_1"/>
    <property type="match status" value="1"/>
</dbReference>
<dbReference type="InterPro" id="IPR027417">
    <property type="entry name" value="P-loop_NTPase"/>
</dbReference>
<keyword evidence="4" id="KW-0067">ATP-binding</keyword>
<dbReference type="InterPro" id="IPR003593">
    <property type="entry name" value="AAA+_ATPase"/>
</dbReference>
<dbReference type="Proteomes" id="UP001157034">
    <property type="component" value="Unassembled WGS sequence"/>
</dbReference>
<proteinExistence type="predicted"/>
<dbReference type="PANTHER" id="PTHR24221">
    <property type="entry name" value="ATP-BINDING CASSETTE SUB-FAMILY B"/>
    <property type="match status" value="1"/>
</dbReference>
<dbReference type="InterPro" id="IPR036640">
    <property type="entry name" value="ABC1_TM_sf"/>
</dbReference>
<keyword evidence="6" id="KW-0472">Membrane</keyword>
<evidence type="ECO:0000313" key="8">
    <source>
        <dbReference type="EMBL" id="GMA94515.1"/>
    </source>
</evidence>